<evidence type="ECO:0000256" key="1">
    <source>
        <dbReference type="SAM" id="MobiDB-lite"/>
    </source>
</evidence>
<feature type="region of interest" description="Disordered" evidence="1">
    <location>
        <begin position="26"/>
        <end position="52"/>
    </location>
</feature>
<protein>
    <submittedName>
        <fullName evidence="2">(northern house mosquito) hypothetical protein</fullName>
    </submittedName>
</protein>
<dbReference type="AlphaFoldDB" id="A0A8D8C658"/>
<accession>A0A8D8C658</accession>
<dbReference type="EMBL" id="HBUE01107000">
    <property type="protein sequence ID" value="CAG6487592.1"/>
    <property type="molecule type" value="Transcribed_RNA"/>
</dbReference>
<organism evidence="2">
    <name type="scientific">Culex pipiens</name>
    <name type="common">House mosquito</name>
    <dbReference type="NCBI Taxonomy" id="7175"/>
    <lineage>
        <taxon>Eukaryota</taxon>
        <taxon>Metazoa</taxon>
        <taxon>Ecdysozoa</taxon>
        <taxon>Arthropoda</taxon>
        <taxon>Hexapoda</taxon>
        <taxon>Insecta</taxon>
        <taxon>Pterygota</taxon>
        <taxon>Neoptera</taxon>
        <taxon>Endopterygota</taxon>
        <taxon>Diptera</taxon>
        <taxon>Nematocera</taxon>
        <taxon>Culicoidea</taxon>
        <taxon>Culicidae</taxon>
        <taxon>Culicinae</taxon>
        <taxon>Culicini</taxon>
        <taxon>Culex</taxon>
        <taxon>Culex</taxon>
    </lineage>
</organism>
<evidence type="ECO:0000313" key="2">
    <source>
        <dbReference type="EMBL" id="CAG6487592.1"/>
    </source>
</evidence>
<proteinExistence type="predicted"/>
<sequence>MAMDARIQPMFTFCQNHYFFSENRPRKAARHGRRTARGHPAGGPAGAAAKPPAALHHLQLQDAARRRPCLLSNVLHFLHPTGLPDGAVHAVRQNANGAATRGRSDALLRDSRAGRNDRGLAEGKVEISI</sequence>
<feature type="compositionally biased region" description="Basic residues" evidence="1">
    <location>
        <begin position="26"/>
        <end position="37"/>
    </location>
</feature>
<reference evidence="2" key="1">
    <citation type="submission" date="2021-05" db="EMBL/GenBank/DDBJ databases">
        <authorList>
            <person name="Alioto T."/>
            <person name="Alioto T."/>
            <person name="Gomez Garrido J."/>
        </authorList>
    </citation>
    <scope>NUCLEOTIDE SEQUENCE</scope>
</reference>
<name>A0A8D8C658_CULPI</name>